<sequence length="385" mass="44040">MTSHDRAQKPSSKEDGRRGEKKKKRGRKEEFSVYIYRVLKGIYPDTGISSKSMSIMNSFVNDIVERFAAESARLVRYNNRTTITPRDINSAARLVLSGEIATQAVSHSRQALAKYDAIKQNNLRPAINCLYLCIIFVVSFQNEMAMDTVFDFDNQEYVSDVRVFRVEELRHPTKQYNFDKDDGRGRMALPKKPHLICTNSLLTENEKKRNPQYKSIVLRSMQYDRFDTSVICHSVRKKKGTSDDAVTGAGAIIDKNNRATMSSGGCWFLQVMHVFYELPIYMEEDIVLKLEVNDSALTNVHTSLDSHMDSLARKSAQSALHSSVDHFYNPYEDHSPMTTVEGVSNKQSSKVVGFCALNDIFRRGLYDFNRDSLFYYSDLIRASFQ</sequence>
<dbReference type="EMBL" id="WIXE01008250">
    <property type="protein sequence ID" value="KAK5979559.1"/>
    <property type="molecule type" value="Genomic_DNA"/>
</dbReference>
<dbReference type="PRINTS" id="PR00621">
    <property type="entry name" value="HISTONEH2B"/>
</dbReference>
<feature type="compositionally biased region" description="Basic and acidic residues" evidence="2">
    <location>
        <begin position="1"/>
        <end position="18"/>
    </location>
</feature>
<dbReference type="GO" id="GO:0046982">
    <property type="term" value="F:protein heterodimerization activity"/>
    <property type="evidence" value="ECO:0007669"/>
    <property type="project" value="InterPro"/>
</dbReference>
<dbReference type="AlphaFoldDB" id="A0AAN8IM20"/>
<dbReference type="InterPro" id="IPR009072">
    <property type="entry name" value="Histone-fold"/>
</dbReference>
<gene>
    <name evidence="4" type="ORF">GCK32_010161</name>
</gene>
<dbReference type="GO" id="GO:0000786">
    <property type="term" value="C:nucleosome"/>
    <property type="evidence" value="ECO:0007669"/>
    <property type="project" value="InterPro"/>
</dbReference>
<accession>A0AAN8IM20</accession>
<evidence type="ECO:0000256" key="2">
    <source>
        <dbReference type="SAM" id="MobiDB-lite"/>
    </source>
</evidence>
<dbReference type="FunFam" id="1.10.20.10:FF:000043">
    <property type="entry name" value="Histone H2B"/>
    <property type="match status" value="1"/>
</dbReference>
<dbReference type="Pfam" id="PF00125">
    <property type="entry name" value="Histone"/>
    <property type="match status" value="1"/>
</dbReference>
<keyword evidence="5" id="KW-1185">Reference proteome</keyword>
<feature type="domain" description="Core Histone H2A/H2B/H3" evidence="3">
    <location>
        <begin position="17"/>
        <end position="94"/>
    </location>
</feature>
<dbReference type="SMART" id="SM00427">
    <property type="entry name" value="H2B"/>
    <property type="match status" value="1"/>
</dbReference>
<dbReference type="GO" id="GO:0030527">
    <property type="term" value="F:structural constituent of chromatin"/>
    <property type="evidence" value="ECO:0007669"/>
    <property type="project" value="InterPro"/>
</dbReference>
<dbReference type="SUPFAM" id="SSF47113">
    <property type="entry name" value="Histone-fold"/>
    <property type="match status" value="1"/>
</dbReference>
<dbReference type="InterPro" id="IPR007125">
    <property type="entry name" value="H2A/H2B/H3"/>
</dbReference>
<proteinExistence type="inferred from homology"/>
<dbReference type="GO" id="GO:0003677">
    <property type="term" value="F:DNA binding"/>
    <property type="evidence" value="ECO:0007669"/>
    <property type="project" value="InterPro"/>
</dbReference>
<reference evidence="4 5" key="1">
    <citation type="submission" date="2019-10" db="EMBL/GenBank/DDBJ databases">
        <title>Assembly and Annotation for the nematode Trichostrongylus colubriformis.</title>
        <authorList>
            <person name="Martin J."/>
        </authorList>
    </citation>
    <scope>NUCLEOTIDE SEQUENCE [LARGE SCALE GENOMIC DNA]</scope>
    <source>
        <strain evidence="4">G859</strain>
        <tissue evidence="4">Whole worm</tissue>
    </source>
</reference>
<dbReference type="Gene3D" id="1.10.20.10">
    <property type="entry name" value="Histone, subunit A"/>
    <property type="match status" value="1"/>
</dbReference>
<dbReference type="InterPro" id="IPR000558">
    <property type="entry name" value="Histone_H2B"/>
</dbReference>
<dbReference type="PANTHER" id="PTHR23428">
    <property type="entry name" value="HISTONE H2B"/>
    <property type="match status" value="1"/>
</dbReference>
<dbReference type="Proteomes" id="UP001331761">
    <property type="component" value="Unassembled WGS sequence"/>
</dbReference>
<comment type="caution">
    <text evidence="4">The sequence shown here is derived from an EMBL/GenBank/DDBJ whole genome shotgun (WGS) entry which is preliminary data.</text>
</comment>
<evidence type="ECO:0000256" key="1">
    <source>
        <dbReference type="ARBA" id="ARBA00006846"/>
    </source>
</evidence>
<organism evidence="4 5">
    <name type="scientific">Trichostrongylus colubriformis</name>
    <name type="common">Black scour worm</name>
    <dbReference type="NCBI Taxonomy" id="6319"/>
    <lineage>
        <taxon>Eukaryota</taxon>
        <taxon>Metazoa</taxon>
        <taxon>Ecdysozoa</taxon>
        <taxon>Nematoda</taxon>
        <taxon>Chromadorea</taxon>
        <taxon>Rhabditida</taxon>
        <taxon>Rhabditina</taxon>
        <taxon>Rhabditomorpha</taxon>
        <taxon>Strongyloidea</taxon>
        <taxon>Trichostrongylidae</taxon>
        <taxon>Trichostrongylus</taxon>
    </lineage>
</organism>
<dbReference type="CDD" id="cd22910">
    <property type="entry name" value="HFD_H2B"/>
    <property type="match status" value="1"/>
</dbReference>
<name>A0AAN8IM20_TRICO</name>
<protein>
    <recommendedName>
        <fullName evidence="3">Core Histone H2A/H2B/H3 domain-containing protein</fullName>
    </recommendedName>
</protein>
<dbReference type="GO" id="GO:0005634">
    <property type="term" value="C:nucleus"/>
    <property type="evidence" value="ECO:0007669"/>
    <property type="project" value="UniProtKB-ARBA"/>
</dbReference>
<feature type="region of interest" description="Disordered" evidence="2">
    <location>
        <begin position="1"/>
        <end position="25"/>
    </location>
</feature>
<comment type="similarity">
    <text evidence="1">Belongs to the histone H2B family.</text>
</comment>
<evidence type="ECO:0000313" key="5">
    <source>
        <dbReference type="Proteomes" id="UP001331761"/>
    </source>
</evidence>
<evidence type="ECO:0000259" key="3">
    <source>
        <dbReference type="Pfam" id="PF00125"/>
    </source>
</evidence>
<evidence type="ECO:0000313" key="4">
    <source>
        <dbReference type="EMBL" id="KAK5979559.1"/>
    </source>
</evidence>